<dbReference type="Pfam" id="PF02772">
    <property type="entry name" value="S-AdoMet_synt_M"/>
    <property type="match status" value="1"/>
</dbReference>
<dbReference type="InterPro" id="IPR022628">
    <property type="entry name" value="S-AdoMet_synt_N"/>
</dbReference>
<keyword evidence="5 10" id="KW-0479">Metal-binding</keyword>
<dbReference type="InterPro" id="IPR022629">
    <property type="entry name" value="S-AdoMet_synt_central"/>
</dbReference>
<dbReference type="GO" id="GO:0006730">
    <property type="term" value="P:one-carbon metabolic process"/>
    <property type="evidence" value="ECO:0007669"/>
    <property type="project" value="UniProtKB-KW"/>
</dbReference>
<evidence type="ECO:0000256" key="11">
    <source>
        <dbReference type="RuleBase" id="RU004462"/>
    </source>
</evidence>
<evidence type="ECO:0000256" key="3">
    <source>
        <dbReference type="ARBA" id="ARBA00022563"/>
    </source>
</evidence>
<evidence type="ECO:0000256" key="10">
    <source>
        <dbReference type="RuleBase" id="RU000541"/>
    </source>
</evidence>
<dbReference type="UniPathway" id="UPA00315">
    <property type="reaction ID" value="UER00080"/>
</dbReference>
<dbReference type="InterPro" id="IPR022636">
    <property type="entry name" value="S-AdoMet_synthetase_sfam"/>
</dbReference>
<dbReference type="GO" id="GO:0004478">
    <property type="term" value="F:methionine adenosyltransferase activity"/>
    <property type="evidence" value="ECO:0007669"/>
    <property type="project" value="UniProtKB-EC"/>
</dbReference>
<dbReference type="FunFam" id="3.30.300.10:FF:000004">
    <property type="entry name" value="S-adenosylmethionine synthase"/>
    <property type="match status" value="1"/>
</dbReference>
<dbReference type="InterPro" id="IPR022631">
    <property type="entry name" value="ADOMET_SYNTHASE_CS"/>
</dbReference>
<evidence type="ECO:0000256" key="8">
    <source>
        <dbReference type="ARBA" id="ARBA00022842"/>
    </source>
</evidence>
<dbReference type="Gene3D" id="3.30.300.10">
    <property type="match status" value="3"/>
</dbReference>
<protein>
    <recommendedName>
        <fullName evidence="10">S-adenosylmethionine synthase</fullName>
        <ecNumber evidence="10">2.5.1.6</ecNumber>
    </recommendedName>
</protein>
<dbReference type="FunFam" id="3.30.300.10:FF:000003">
    <property type="entry name" value="S-adenosylmethionine synthase"/>
    <property type="match status" value="1"/>
</dbReference>
<dbReference type="AlphaFoldDB" id="A0A024V6I4"/>
<dbReference type="OrthoDB" id="5852090at2759"/>
<keyword evidence="9 10" id="KW-0630">Potassium</keyword>
<dbReference type="EC" id="2.5.1.6" evidence="10"/>
<evidence type="ECO:0000259" key="14">
    <source>
        <dbReference type="Pfam" id="PF02773"/>
    </source>
</evidence>
<evidence type="ECO:0000256" key="9">
    <source>
        <dbReference type="ARBA" id="ARBA00022958"/>
    </source>
</evidence>
<keyword evidence="6 10" id="KW-0547">Nucleotide-binding</keyword>
<dbReference type="InterPro" id="IPR002133">
    <property type="entry name" value="S-AdoMet_synthetase"/>
</dbReference>
<evidence type="ECO:0000313" key="16">
    <source>
        <dbReference type="Proteomes" id="UP000030690"/>
    </source>
</evidence>
<keyword evidence="7 10" id="KW-0067">ATP-binding</keyword>
<comment type="pathway">
    <text evidence="1 10">Amino-acid biosynthesis; S-adenosyl-L-methionine biosynthesis; S-adenosyl-L-methionine from L-methionine: step 1/1.</text>
</comment>
<comment type="cofactor">
    <cofactor evidence="10">
        <name>K(+)</name>
        <dbReference type="ChEBI" id="CHEBI:29103"/>
    </cofactor>
    <text evidence="10">Binds 1 potassium ion per subunit. The potassium ion interacts primarily with the substrate.</text>
</comment>
<dbReference type="PROSITE" id="PS00376">
    <property type="entry name" value="ADOMET_SYNTHASE_1"/>
    <property type="match status" value="1"/>
</dbReference>
<evidence type="ECO:0000259" key="12">
    <source>
        <dbReference type="Pfam" id="PF00438"/>
    </source>
</evidence>
<feature type="domain" description="S-adenosylmethionine synthetase C-terminal" evidence="14">
    <location>
        <begin position="248"/>
        <end position="389"/>
    </location>
</feature>
<dbReference type="PANTHER" id="PTHR11964">
    <property type="entry name" value="S-ADENOSYLMETHIONINE SYNTHETASE"/>
    <property type="match status" value="1"/>
</dbReference>
<dbReference type="GO" id="GO:0005524">
    <property type="term" value="F:ATP binding"/>
    <property type="evidence" value="ECO:0007669"/>
    <property type="project" value="UniProtKB-KW"/>
</dbReference>
<evidence type="ECO:0000256" key="2">
    <source>
        <dbReference type="ARBA" id="ARBA00009685"/>
    </source>
</evidence>
<organism evidence="15 16">
    <name type="scientific">Plasmodium falciparum Vietnam Oak-Knoll</name>
    <name type="common">FVO</name>
    <dbReference type="NCBI Taxonomy" id="1036723"/>
    <lineage>
        <taxon>Eukaryota</taxon>
        <taxon>Sar</taxon>
        <taxon>Alveolata</taxon>
        <taxon>Apicomplexa</taxon>
        <taxon>Aconoidasida</taxon>
        <taxon>Haemosporida</taxon>
        <taxon>Plasmodiidae</taxon>
        <taxon>Plasmodium</taxon>
        <taxon>Plasmodium (Laverania)</taxon>
    </lineage>
</organism>
<sequence>MSQLKIKRGNFLFTSESVNEGHPDKICDQISDAILDSCLREDPYSKVACEVCAKKNYIFIFGEITTKAKVNYDKVTRDVLKHIGYDDESKGLDYKTAEIKVSIDEQSPDIAQCVHENRSPELIGAGDQGIMFGYATDETENYMPLTHHYATLLGKRLTEVRKLGILPYLGPDGKTQITIEYKNKGSCGGHLEPLRVHTVLISTQHAEDIKYEQLKTDLMENVIKYVIPEKLLDNETLYYLNPSGKFVLGGPAADAGLTGRKIICDTYGGWGAHGGGAFSGKDASKVDRSAAYYLRFIAKSLVANKFCRRVLVQASYSIGIANPISLNVNSYGTVSTGYTDYDLEQIILRNFDLRPGFIIQELKLTEPVFSKTSAYGHFGREGDTFTWEKIKDLSHEKNALKN</sequence>
<dbReference type="Pfam" id="PF02773">
    <property type="entry name" value="S-AdoMet_synt_C"/>
    <property type="match status" value="1"/>
</dbReference>
<dbReference type="Proteomes" id="UP000030690">
    <property type="component" value="Unassembled WGS sequence"/>
</dbReference>
<dbReference type="Pfam" id="PF00438">
    <property type="entry name" value="S-AdoMet_synt_N"/>
    <property type="match status" value="1"/>
</dbReference>
<evidence type="ECO:0000256" key="1">
    <source>
        <dbReference type="ARBA" id="ARBA00005224"/>
    </source>
</evidence>
<keyword evidence="8 10" id="KW-0460">Magnesium</keyword>
<dbReference type="GO" id="GO:0046872">
    <property type="term" value="F:metal ion binding"/>
    <property type="evidence" value="ECO:0007669"/>
    <property type="project" value="UniProtKB-KW"/>
</dbReference>
<gene>
    <name evidence="15" type="ORF">PFFVO_02524</name>
</gene>
<name>A0A024V6I4_PLAFA</name>
<dbReference type="InterPro" id="IPR022630">
    <property type="entry name" value="S-AdoMet_synt_C"/>
</dbReference>
<comment type="function">
    <text evidence="10">Catalyzes the formation of S-adenosylmethionine from methionine and ATP.</text>
</comment>
<dbReference type="PROSITE" id="PS00377">
    <property type="entry name" value="ADOMET_SYNTHASE_2"/>
    <property type="match status" value="1"/>
</dbReference>
<dbReference type="CDD" id="cd18079">
    <property type="entry name" value="S-AdoMet_synt"/>
    <property type="match status" value="1"/>
</dbReference>
<reference evidence="15 16" key="1">
    <citation type="submission" date="2013-02" db="EMBL/GenBank/DDBJ databases">
        <title>The Genome Annotation of Plasmodium falciparum Vietnam Oak-Knoll (FVO).</title>
        <authorList>
            <consortium name="The Broad Institute Genome Sequencing Platform"/>
            <consortium name="The Broad Institute Genome Sequencing Center for Infectious Disease"/>
            <person name="Neafsey D."/>
            <person name="Hoffman S."/>
            <person name="Volkman S."/>
            <person name="Rosenthal P."/>
            <person name="Walker B."/>
            <person name="Young S.K."/>
            <person name="Zeng Q."/>
            <person name="Gargeya S."/>
            <person name="Fitzgerald M."/>
            <person name="Haas B."/>
            <person name="Abouelleil A."/>
            <person name="Allen A.W."/>
            <person name="Alvarado L."/>
            <person name="Arachchi H.M."/>
            <person name="Berlin A.M."/>
            <person name="Chapman S.B."/>
            <person name="Gainer-Dewar J."/>
            <person name="Goldberg J."/>
            <person name="Griggs A."/>
            <person name="Gujja S."/>
            <person name="Hansen M."/>
            <person name="Howarth C."/>
            <person name="Imamovic A."/>
            <person name="Ireland A."/>
            <person name="Larimer J."/>
            <person name="McCowan C."/>
            <person name="Murphy C."/>
            <person name="Pearson M."/>
            <person name="Poon T.W."/>
            <person name="Priest M."/>
            <person name="Roberts A."/>
            <person name="Saif S."/>
            <person name="Shea T."/>
            <person name="Sisk P."/>
            <person name="Sykes S."/>
            <person name="Wortman J."/>
            <person name="Nusbaum C."/>
            <person name="Birren B."/>
        </authorList>
    </citation>
    <scope>NUCLEOTIDE SEQUENCE [LARGE SCALE GENOMIC DNA]</scope>
    <source>
        <strain evidence="16">Vietnam Oak-Knoll (FVO)</strain>
    </source>
</reference>
<feature type="domain" description="S-adenosylmethionine synthetase central" evidence="13">
    <location>
        <begin position="123"/>
        <end position="246"/>
    </location>
</feature>
<dbReference type="EMBL" id="KI925078">
    <property type="protein sequence ID" value="ETW18628.1"/>
    <property type="molecule type" value="Genomic_DNA"/>
</dbReference>
<evidence type="ECO:0000256" key="7">
    <source>
        <dbReference type="ARBA" id="ARBA00022840"/>
    </source>
</evidence>
<proteinExistence type="inferred from homology"/>
<evidence type="ECO:0000313" key="15">
    <source>
        <dbReference type="EMBL" id="ETW18628.1"/>
    </source>
</evidence>
<dbReference type="NCBIfam" id="TIGR01034">
    <property type="entry name" value="metK"/>
    <property type="match status" value="1"/>
</dbReference>
<keyword evidence="4 10" id="KW-0808">Transferase</keyword>
<dbReference type="GO" id="GO:0006556">
    <property type="term" value="P:S-adenosylmethionine biosynthetic process"/>
    <property type="evidence" value="ECO:0007669"/>
    <property type="project" value="UniProtKB-UniPathway"/>
</dbReference>
<dbReference type="PIRSF" id="PIRSF000497">
    <property type="entry name" value="MAT"/>
    <property type="match status" value="1"/>
</dbReference>
<dbReference type="SUPFAM" id="SSF55973">
    <property type="entry name" value="S-adenosylmethionine synthetase"/>
    <property type="match status" value="3"/>
</dbReference>
<evidence type="ECO:0000256" key="4">
    <source>
        <dbReference type="ARBA" id="ARBA00022679"/>
    </source>
</evidence>
<keyword evidence="3 10" id="KW-0554">One-carbon metabolism</keyword>
<reference evidence="15 16" key="2">
    <citation type="submission" date="2013-02" db="EMBL/GenBank/DDBJ databases">
        <title>The Genome Sequence of Plasmodium falciparum Vietnam Oak-Knoll (FVO).</title>
        <authorList>
            <consortium name="The Broad Institute Genome Sequencing Platform"/>
            <consortium name="The Broad Institute Genome Sequencing Center for Infectious Disease"/>
            <person name="Neafsey D."/>
            <person name="Cheeseman I."/>
            <person name="Volkman S."/>
            <person name="Adams J."/>
            <person name="Walker B."/>
            <person name="Young S.K."/>
            <person name="Zeng Q."/>
            <person name="Gargeya S."/>
            <person name="Fitzgerald M."/>
            <person name="Haas B."/>
            <person name="Abouelleil A."/>
            <person name="Alvarado L."/>
            <person name="Arachchi H.M."/>
            <person name="Berlin A.M."/>
            <person name="Chapman S.B."/>
            <person name="Dewar J."/>
            <person name="Goldberg J."/>
            <person name="Griggs A."/>
            <person name="Gujja S."/>
            <person name="Hansen M."/>
            <person name="Howarth C."/>
            <person name="Imamovic A."/>
            <person name="Larimer J."/>
            <person name="McCowan C."/>
            <person name="Murphy C."/>
            <person name="Neiman D."/>
            <person name="Pearson M."/>
            <person name="Priest M."/>
            <person name="Roberts A."/>
            <person name="Saif S."/>
            <person name="Shea T."/>
            <person name="Sisk P."/>
            <person name="Sykes S."/>
            <person name="Wortman J."/>
            <person name="Nusbaum C."/>
            <person name="Birren B."/>
        </authorList>
    </citation>
    <scope>NUCLEOTIDE SEQUENCE [LARGE SCALE GENOMIC DNA]</scope>
    <source>
        <strain evidence="16">Vietnam Oak-Knoll (FVO)</strain>
    </source>
</reference>
<accession>A0A024V6I4</accession>
<dbReference type="HAMAP" id="MF_00086">
    <property type="entry name" value="S_AdoMet_synth1"/>
    <property type="match status" value="1"/>
</dbReference>
<dbReference type="SMR" id="A0A024V6I4"/>
<feature type="domain" description="S-adenosylmethionine synthetase N-terminal" evidence="12">
    <location>
        <begin position="10"/>
        <end position="108"/>
    </location>
</feature>
<evidence type="ECO:0000256" key="6">
    <source>
        <dbReference type="ARBA" id="ARBA00022741"/>
    </source>
</evidence>
<evidence type="ECO:0000259" key="13">
    <source>
        <dbReference type="Pfam" id="PF02772"/>
    </source>
</evidence>
<comment type="catalytic activity">
    <reaction evidence="10">
        <text>L-methionine + ATP + H2O = S-adenosyl-L-methionine + phosphate + diphosphate</text>
        <dbReference type="Rhea" id="RHEA:21080"/>
        <dbReference type="ChEBI" id="CHEBI:15377"/>
        <dbReference type="ChEBI" id="CHEBI:30616"/>
        <dbReference type="ChEBI" id="CHEBI:33019"/>
        <dbReference type="ChEBI" id="CHEBI:43474"/>
        <dbReference type="ChEBI" id="CHEBI:57844"/>
        <dbReference type="ChEBI" id="CHEBI:59789"/>
        <dbReference type="EC" id="2.5.1.6"/>
    </reaction>
</comment>
<evidence type="ECO:0000256" key="5">
    <source>
        <dbReference type="ARBA" id="ARBA00022723"/>
    </source>
</evidence>
<comment type="cofactor">
    <cofactor evidence="10">
        <name>Mg(2+)</name>
        <dbReference type="ChEBI" id="CHEBI:18420"/>
    </cofactor>
    <text evidence="10">Binds 2 magnesium ions per subunit. The magnesium ions interact primarily with the substrate.</text>
</comment>
<comment type="similarity">
    <text evidence="2 11">Belongs to the AdoMet synthase family.</text>
</comment>